<evidence type="ECO:0000256" key="4">
    <source>
        <dbReference type="ARBA" id="ARBA00013244"/>
    </source>
</evidence>
<protein>
    <recommendedName>
        <fullName evidence="4">diacylglycerol O-acyltransferase</fullName>
        <ecNumber evidence="4">2.3.1.20</ecNumber>
    </recommendedName>
</protein>
<evidence type="ECO:0000256" key="6">
    <source>
        <dbReference type="ARBA" id="ARBA00022679"/>
    </source>
</evidence>
<gene>
    <name evidence="13" type="ORF">SCNU_10049</name>
</gene>
<evidence type="ECO:0000259" key="12">
    <source>
        <dbReference type="Pfam" id="PF06974"/>
    </source>
</evidence>
<dbReference type="AlphaFoldDB" id="F1YJH3"/>
<comment type="similarity">
    <text evidence="3">Belongs to the long-chain O-acyltransferase family.</text>
</comment>
<proteinExistence type="inferred from homology"/>
<dbReference type="InterPro" id="IPR045034">
    <property type="entry name" value="O-acyltransferase_WSD1-like"/>
</dbReference>
<comment type="pathway">
    <text evidence="2">Lipid metabolism.</text>
</comment>
<dbReference type="Pfam" id="PF06974">
    <property type="entry name" value="WS_DGAT_C"/>
    <property type="match status" value="1"/>
</dbReference>
<dbReference type="GO" id="GO:0051701">
    <property type="term" value="P:biological process involved in interaction with host"/>
    <property type="evidence" value="ECO:0007669"/>
    <property type="project" value="TreeGrafter"/>
</dbReference>
<accession>F1YJH3</accession>
<evidence type="ECO:0000256" key="10">
    <source>
        <dbReference type="ARBA" id="ARBA00048109"/>
    </source>
</evidence>
<dbReference type="GO" id="GO:0001666">
    <property type="term" value="P:response to hypoxia"/>
    <property type="evidence" value="ECO:0007669"/>
    <property type="project" value="TreeGrafter"/>
</dbReference>
<evidence type="ECO:0000256" key="1">
    <source>
        <dbReference type="ARBA" id="ARBA00004771"/>
    </source>
</evidence>
<keyword evidence="6" id="KW-0808">Transferase</keyword>
<dbReference type="Pfam" id="PF03007">
    <property type="entry name" value="WS_DGAT_cat"/>
    <property type="match status" value="1"/>
</dbReference>
<dbReference type="EMBL" id="AEUD01000007">
    <property type="protein sequence ID" value="EGD55206.1"/>
    <property type="molecule type" value="Genomic_DNA"/>
</dbReference>
<dbReference type="GO" id="GO:0071731">
    <property type="term" value="P:response to nitric oxide"/>
    <property type="evidence" value="ECO:0007669"/>
    <property type="project" value="TreeGrafter"/>
</dbReference>
<evidence type="ECO:0000256" key="9">
    <source>
        <dbReference type="ARBA" id="ARBA00023315"/>
    </source>
</evidence>
<sequence length="496" mass="54103">MMRSPPGRRHKLDGIMVNRLSPDEAMFYFLDGSGTTAHLGAVLILDPSKLPKGDATTVDYHSLVSLVENRLQLAPRYRQVVTEVTLGLGRPVWVDDREFDINYHIRLSALPQPGSADQLQELVSRLMSRPLDRTRPLWEMYLIEGLSRGRAVILTKTHRCLLGGADNPELSEVICDDVADAEPMAEDLWMPGHPPGAASLTVGALAEAMARPGEVVDSVLRGNGPVADLWSVADKSVRFVSDAVSQMVNSAPDSPLNTVTTSSRLFAFSSVSRRDLEAVARRFECSFNDVVLAILTGVLRRWSLSVKDSVGHGETMRATMPLAARDPETVEGEPTGTWIVVGGTEFVTDLPVGEDAPAVRLMQVAGLADRYSQSTRRMTRGLRPLLPEIGLVPFADFSTRAFAGLFQRSYNVPISMSARRIGRKFVGGMPITGIFTIPTLAAQRALGISVNEYANQVQFSFIADRAVVVDLPAMSQYVTESLDELLAGGQSFGRDH</sequence>
<dbReference type="GO" id="GO:0006071">
    <property type="term" value="P:glycerol metabolic process"/>
    <property type="evidence" value="ECO:0007669"/>
    <property type="project" value="UniProtKB-KW"/>
</dbReference>
<evidence type="ECO:0000256" key="8">
    <source>
        <dbReference type="ARBA" id="ARBA00023098"/>
    </source>
</evidence>
<dbReference type="InterPro" id="IPR004255">
    <property type="entry name" value="O-acyltransferase_WSD1_N"/>
</dbReference>
<evidence type="ECO:0000313" key="13">
    <source>
        <dbReference type="EMBL" id="EGD55206.1"/>
    </source>
</evidence>
<evidence type="ECO:0000256" key="7">
    <source>
        <dbReference type="ARBA" id="ARBA00022798"/>
    </source>
</evidence>
<feature type="domain" description="O-acyltransferase WSD1 C-terminal" evidence="12">
    <location>
        <begin position="426"/>
        <end position="485"/>
    </location>
</feature>
<dbReference type="UniPathway" id="UPA00282"/>
<keyword evidence="8" id="KW-0443">Lipid metabolism</keyword>
<feature type="domain" description="O-acyltransferase WSD1-like N-terminal" evidence="11">
    <location>
        <begin position="20"/>
        <end position="291"/>
    </location>
</feature>
<evidence type="ECO:0000256" key="3">
    <source>
        <dbReference type="ARBA" id="ARBA00009587"/>
    </source>
</evidence>
<keyword evidence="5" id="KW-0444">Lipid biosynthesis</keyword>
<dbReference type="eggNOG" id="COG1020">
    <property type="taxonomic scope" value="Bacteria"/>
</dbReference>
<keyword evidence="7" id="KW-0319">Glycerol metabolism</keyword>
<evidence type="ECO:0000256" key="2">
    <source>
        <dbReference type="ARBA" id="ARBA00005189"/>
    </source>
</evidence>
<name>F1YJH3_9ACTN</name>
<comment type="pathway">
    <text evidence="1">Glycerolipid metabolism; triacylglycerol biosynthesis.</text>
</comment>
<dbReference type="EC" id="2.3.1.20" evidence="4"/>
<comment type="caution">
    <text evidence="13">The sequence shown here is derived from an EMBL/GenBank/DDBJ whole genome shotgun (WGS) entry which is preliminary data.</text>
</comment>
<dbReference type="InterPro" id="IPR009721">
    <property type="entry name" value="O-acyltransferase_WSD1_C"/>
</dbReference>
<dbReference type="GO" id="GO:0019432">
    <property type="term" value="P:triglyceride biosynthetic process"/>
    <property type="evidence" value="ECO:0007669"/>
    <property type="project" value="UniProtKB-UniPathway"/>
</dbReference>
<dbReference type="PANTHER" id="PTHR31650:SF1">
    <property type="entry name" value="WAX ESTER SYNTHASE_DIACYLGLYCEROL ACYLTRANSFERASE 4-RELATED"/>
    <property type="match status" value="1"/>
</dbReference>
<dbReference type="PANTHER" id="PTHR31650">
    <property type="entry name" value="O-ACYLTRANSFERASE (WSD1-LIKE) FAMILY PROTEIN"/>
    <property type="match status" value="1"/>
</dbReference>
<reference evidence="13 14" key="1">
    <citation type="journal article" date="2011" name="J. Bacteriol.">
        <title>Draft Genome Sequence of Gordonia neofelifaecis NRRL B-59395, a Cholesterol-Degrading Actinomycete.</title>
        <authorList>
            <person name="Ge F."/>
            <person name="Li W."/>
            <person name="Chen G."/>
            <person name="Liu Y."/>
            <person name="Zhang G."/>
            <person name="Yong B."/>
            <person name="Wang Q."/>
            <person name="Wang N."/>
            <person name="Huang Z."/>
            <person name="Li W."/>
            <person name="Wang J."/>
            <person name="Wu C."/>
            <person name="Xie Q."/>
            <person name="Liu G."/>
        </authorList>
    </citation>
    <scope>NUCLEOTIDE SEQUENCE [LARGE SCALE GENOMIC DNA]</scope>
    <source>
        <strain evidence="13 14">NRRL B-59395</strain>
    </source>
</reference>
<keyword evidence="14" id="KW-1185">Reference proteome</keyword>
<evidence type="ECO:0000259" key="11">
    <source>
        <dbReference type="Pfam" id="PF03007"/>
    </source>
</evidence>
<keyword evidence="9" id="KW-0012">Acyltransferase</keyword>
<organism evidence="13 14">
    <name type="scientific">Gordonia neofelifaecis NRRL B-59395</name>
    <dbReference type="NCBI Taxonomy" id="644548"/>
    <lineage>
        <taxon>Bacteria</taxon>
        <taxon>Bacillati</taxon>
        <taxon>Actinomycetota</taxon>
        <taxon>Actinomycetes</taxon>
        <taxon>Mycobacteriales</taxon>
        <taxon>Gordoniaceae</taxon>
        <taxon>Gordonia</taxon>
    </lineage>
</organism>
<dbReference type="GO" id="GO:0005886">
    <property type="term" value="C:plasma membrane"/>
    <property type="evidence" value="ECO:0007669"/>
    <property type="project" value="TreeGrafter"/>
</dbReference>
<comment type="catalytic activity">
    <reaction evidence="10">
        <text>an acyl-CoA + a 1,2-diacyl-sn-glycerol = a triacyl-sn-glycerol + CoA</text>
        <dbReference type="Rhea" id="RHEA:10868"/>
        <dbReference type="ChEBI" id="CHEBI:17815"/>
        <dbReference type="ChEBI" id="CHEBI:57287"/>
        <dbReference type="ChEBI" id="CHEBI:58342"/>
        <dbReference type="ChEBI" id="CHEBI:64615"/>
        <dbReference type="EC" id="2.3.1.20"/>
    </reaction>
</comment>
<evidence type="ECO:0000313" key="14">
    <source>
        <dbReference type="Proteomes" id="UP000035065"/>
    </source>
</evidence>
<dbReference type="GO" id="GO:0004144">
    <property type="term" value="F:diacylglycerol O-acyltransferase activity"/>
    <property type="evidence" value="ECO:0007669"/>
    <property type="project" value="UniProtKB-EC"/>
</dbReference>
<dbReference type="Proteomes" id="UP000035065">
    <property type="component" value="Unassembled WGS sequence"/>
</dbReference>
<dbReference type="STRING" id="644548.SCNU_10049"/>
<evidence type="ECO:0000256" key="5">
    <source>
        <dbReference type="ARBA" id="ARBA00022516"/>
    </source>
</evidence>